<accession>A0ABV7F463</accession>
<reference evidence="3" key="1">
    <citation type="journal article" date="2019" name="Int. J. Syst. Evol. Microbiol.">
        <title>The Global Catalogue of Microorganisms (GCM) 10K type strain sequencing project: providing services to taxonomists for standard genome sequencing and annotation.</title>
        <authorList>
            <consortium name="The Broad Institute Genomics Platform"/>
            <consortium name="The Broad Institute Genome Sequencing Center for Infectious Disease"/>
            <person name="Wu L."/>
            <person name="Ma J."/>
        </authorList>
    </citation>
    <scope>NUCLEOTIDE SEQUENCE [LARGE SCALE GENOMIC DNA]</scope>
    <source>
        <strain evidence="3">KCTC 42986</strain>
    </source>
</reference>
<dbReference type="SMART" id="SM00858">
    <property type="entry name" value="SAF"/>
    <property type="match status" value="1"/>
</dbReference>
<dbReference type="Pfam" id="PF16976">
    <property type="entry name" value="RcpC"/>
    <property type="match status" value="1"/>
</dbReference>
<comment type="caution">
    <text evidence="2">The sequence shown here is derived from an EMBL/GenBank/DDBJ whole genome shotgun (WGS) entry which is preliminary data.</text>
</comment>
<organism evidence="2 3">
    <name type="scientific">Undibacterium arcticum</name>
    <dbReference type="NCBI Taxonomy" id="1762892"/>
    <lineage>
        <taxon>Bacteria</taxon>
        <taxon>Pseudomonadati</taxon>
        <taxon>Pseudomonadota</taxon>
        <taxon>Betaproteobacteria</taxon>
        <taxon>Burkholderiales</taxon>
        <taxon>Oxalobacteraceae</taxon>
        <taxon>Undibacterium</taxon>
    </lineage>
</organism>
<evidence type="ECO:0000313" key="3">
    <source>
        <dbReference type="Proteomes" id="UP001595530"/>
    </source>
</evidence>
<evidence type="ECO:0000313" key="2">
    <source>
        <dbReference type="EMBL" id="MFC3108602.1"/>
    </source>
</evidence>
<dbReference type="CDD" id="cd11614">
    <property type="entry name" value="SAF_CpaB_FlgA_like"/>
    <property type="match status" value="1"/>
</dbReference>
<name>A0ABV7F463_9BURK</name>
<sequence length="289" mass="30798">MKNTRAFVMIGVSILAALSAVVLASRWISQQATLSTNKVVVVATDVNLGTRLTPDMIRLTDWPAGSVPSGSFTDLKALDTRVTRVSLQRGEPLIETKLAPVGATGGLSAVVADGKRAMTVRVNDVIGVAGFALPGNFVDILVSTQDERSKTATNKDQNISKLVLERILVLAVAQESSQNDTKPKVVTAVTLEVTPEQAEKLDLARSVGQLSLVLRNQVDLKPTVTEGATKQTLLYATNTATPEAAPAVKPAVLKISKPRKPAIRVAEYQPALEQCQQVITGSGRMTQCY</sequence>
<dbReference type="InterPro" id="IPR031571">
    <property type="entry name" value="RcpC_dom"/>
</dbReference>
<proteinExistence type="predicted"/>
<dbReference type="NCBIfam" id="TIGR03177">
    <property type="entry name" value="pilus_cpaB"/>
    <property type="match status" value="1"/>
</dbReference>
<gene>
    <name evidence="2" type="primary">cpaB</name>
    <name evidence="2" type="ORF">ACFOFO_11610</name>
</gene>
<dbReference type="EMBL" id="JBHRTP010000032">
    <property type="protein sequence ID" value="MFC3108602.1"/>
    <property type="molecule type" value="Genomic_DNA"/>
</dbReference>
<feature type="domain" description="SAF" evidence="1">
    <location>
        <begin position="37"/>
        <end position="99"/>
    </location>
</feature>
<evidence type="ECO:0000259" key="1">
    <source>
        <dbReference type="SMART" id="SM00858"/>
    </source>
</evidence>
<dbReference type="Proteomes" id="UP001595530">
    <property type="component" value="Unassembled WGS sequence"/>
</dbReference>
<dbReference type="RefSeq" id="WP_390331570.1">
    <property type="nucleotide sequence ID" value="NZ_JBHRTP010000032.1"/>
</dbReference>
<dbReference type="InterPro" id="IPR013974">
    <property type="entry name" value="SAF"/>
</dbReference>
<keyword evidence="3" id="KW-1185">Reference proteome</keyword>
<dbReference type="Pfam" id="PF08666">
    <property type="entry name" value="SAF"/>
    <property type="match status" value="1"/>
</dbReference>
<protein>
    <submittedName>
        <fullName evidence="2">Flp pilus assembly protein CpaB</fullName>
    </submittedName>
</protein>
<dbReference type="InterPro" id="IPR017592">
    <property type="entry name" value="Pilus_assmbl_Flp-typ_CpaB"/>
</dbReference>